<feature type="region of interest" description="Disordered" evidence="9">
    <location>
        <begin position="1205"/>
        <end position="1236"/>
    </location>
</feature>
<dbReference type="InterPro" id="IPR045326">
    <property type="entry name" value="ATG17-like_dom"/>
</dbReference>
<dbReference type="GO" id="GO:1903599">
    <property type="term" value="P:positive regulation of autophagy of mitochondrion"/>
    <property type="evidence" value="ECO:0007669"/>
    <property type="project" value="UniProtKB-UniRule"/>
</dbReference>
<comment type="function">
    <text evidence="7">Involved in cytoplasm to vacuole transport (Cvt), pexophagy, mitophagy and nucleophagy. Recruits mitochondria for their selective degradation via autophagy (mitophagy) during starvation. Works as scaffold proteins that recruit ATG proteins to the pre-autophagosome (PAS), the site of vesicle/autophagosome formation. Required for the Cvt vesicles completion.</text>
</comment>
<keyword evidence="5 7" id="KW-0072">Autophagy</keyword>
<feature type="coiled-coil region" evidence="8">
    <location>
        <begin position="509"/>
        <end position="543"/>
    </location>
</feature>
<feature type="compositionally biased region" description="Low complexity" evidence="9">
    <location>
        <begin position="556"/>
        <end position="579"/>
    </location>
</feature>
<feature type="compositionally biased region" description="Low complexity" evidence="9">
    <location>
        <begin position="1225"/>
        <end position="1236"/>
    </location>
</feature>
<dbReference type="GO" id="GO:0061709">
    <property type="term" value="P:reticulophagy"/>
    <property type="evidence" value="ECO:0007669"/>
    <property type="project" value="TreeGrafter"/>
</dbReference>
<dbReference type="Gene3D" id="1.10.287.1490">
    <property type="match status" value="1"/>
</dbReference>
<keyword evidence="7" id="KW-0926">Vacuole</keyword>
<evidence type="ECO:0000256" key="5">
    <source>
        <dbReference type="ARBA" id="ARBA00023006"/>
    </source>
</evidence>
<dbReference type="GO" id="GO:0015031">
    <property type="term" value="P:protein transport"/>
    <property type="evidence" value="ECO:0007669"/>
    <property type="project" value="UniProtKB-KW"/>
</dbReference>
<dbReference type="GO" id="GO:0034517">
    <property type="term" value="P:ribophagy"/>
    <property type="evidence" value="ECO:0007669"/>
    <property type="project" value="TreeGrafter"/>
</dbReference>
<evidence type="ECO:0000256" key="1">
    <source>
        <dbReference type="ARBA" id="ARBA00009729"/>
    </source>
</evidence>
<dbReference type="Pfam" id="PF04108">
    <property type="entry name" value="ATG17_like"/>
    <property type="match status" value="1"/>
</dbReference>
<feature type="coiled-coil region" evidence="8">
    <location>
        <begin position="1016"/>
        <end position="1043"/>
    </location>
</feature>
<comment type="subcellular location">
    <subcellularLocation>
        <location evidence="7">Preautophagosomal structure membrane</location>
        <topology evidence="7">Peripheral membrane protein</topology>
    </subcellularLocation>
    <subcellularLocation>
        <location evidence="7">Vacuole membrane</location>
        <topology evidence="7">Peripheral membrane protein</topology>
    </subcellularLocation>
    <text evidence="7">During pexophagy, accumulates in the vacuolar membrane region, where the peroxisomes contact the vacuole.</text>
</comment>
<feature type="coiled-coil region" evidence="8">
    <location>
        <begin position="864"/>
        <end position="898"/>
    </location>
</feature>
<dbReference type="Proteomes" id="UP000276215">
    <property type="component" value="Unassembled WGS sequence"/>
</dbReference>
<proteinExistence type="inferred from homology"/>
<evidence type="ECO:0000259" key="10">
    <source>
        <dbReference type="Pfam" id="PF04108"/>
    </source>
</evidence>
<dbReference type="InterPro" id="IPR019460">
    <property type="entry name" value="Atg11_C"/>
</dbReference>
<dbReference type="GO" id="GO:1990316">
    <property type="term" value="C:Atg1/ULK1 kinase complex"/>
    <property type="evidence" value="ECO:0007669"/>
    <property type="project" value="TreeGrafter"/>
</dbReference>
<dbReference type="Pfam" id="PF10377">
    <property type="entry name" value="ATG11"/>
    <property type="match status" value="1"/>
</dbReference>
<keyword evidence="13" id="KW-1185">Reference proteome</keyword>
<comment type="subunit">
    <text evidence="7">Homodimer.</text>
</comment>
<gene>
    <name evidence="12" type="ORF">L873DRAFT_1763298</name>
</gene>
<evidence type="ECO:0000256" key="9">
    <source>
        <dbReference type="SAM" id="MobiDB-lite"/>
    </source>
</evidence>
<keyword evidence="4 7" id="KW-0653">Protein transport</keyword>
<evidence type="ECO:0000256" key="6">
    <source>
        <dbReference type="ARBA" id="ARBA00023054"/>
    </source>
</evidence>
<feature type="region of interest" description="Disordered" evidence="9">
    <location>
        <begin position="776"/>
        <end position="795"/>
    </location>
</feature>
<feature type="compositionally biased region" description="Polar residues" evidence="9">
    <location>
        <begin position="1135"/>
        <end position="1144"/>
    </location>
</feature>
<evidence type="ECO:0000313" key="12">
    <source>
        <dbReference type="EMBL" id="RPB01993.1"/>
    </source>
</evidence>
<evidence type="ECO:0000256" key="4">
    <source>
        <dbReference type="ARBA" id="ARBA00022927"/>
    </source>
</evidence>
<dbReference type="EMBL" id="ML120370">
    <property type="protein sequence ID" value="RPB01993.1"/>
    <property type="molecule type" value="Genomic_DNA"/>
</dbReference>
<keyword evidence="7" id="KW-0472">Membrane</keyword>
<dbReference type="InterPro" id="IPR040040">
    <property type="entry name" value="ATG11"/>
</dbReference>
<dbReference type="GO" id="GO:0005774">
    <property type="term" value="C:vacuolar membrane"/>
    <property type="evidence" value="ECO:0007669"/>
    <property type="project" value="UniProtKB-SubCell"/>
</dbReference>
<dbReference type="GO" id="GO:0034727">
    <property type="term" value="P:piecemeal microautophagy of the nucleus"/>
    <property type="evidence" value="ECO:0007669"/>
    <property type="project" value="TreeGrafter"/>
</dbReference>
<dbReference type="GO" id="GO:0000045">
    <property type="term" value="P:autophagosome assembly"/>
    <property type="evidence" value="ECO:0007669"/>
    <property type="project" value="UniProtKB-UniRule"/>
</dbReference>
<keyword evidence="6 8" id="KW-0175">Coiled coil</keyword>
<organism evidence="12 13">
    <name type="scientific">Choiromyces venosus 120613-1</name>
    <dbReference type="NCBI Taxonomy" id="1336337"/>
    <lineage>
        <taxon>Eukaryota</taxon>
        <taxon>Fungi</taxon>
        <taxon>Dikarya</taxon>
        <taxon>Ascomycota</taxon>
        <taxon>Pezizomycotina</taxon>
        <taxon>Pezizomycetes</taxon>
        <taxon>Pezizales</taxon>
        <taxon>Tuberaceae</taxon>
        <taxon>Choiromyces</taxon>
    </lineage>
</organism>
<accession>A0A3N4JUE8</accession>
<dbReference type="GO" id="GO:0034045">
    <property type="term" value="C:phagophore assembly site membrane"/>
    <property type="evidence" value="ECO:0007669"/>
    <property type="project" value="UniProtKB-SubCell"/>
</dbReference>
<evidence type="ECO:0000256" key="7">
    <source>
        <dbReference type="RuleBase" id="RU367075"/>
    </source>
</evidence>
<evidence type="ECO:0000259" key="11">
    <source>
        <dbReference type="Pfam" id="PF10377"/>
    </source>
</evidence>
<dbReference type="PANTHER" id="PTHR13222:SF1">
    <property type="entry name" value="RB1-INDUCIBLE COILED-COIL PROTEIN 1"/>
    <property type="match status" value="1"/>
</dbReference>
<dbReference type="GO" id="GO:0019901">
    <property type="term" value="F:protein kinase binding"/>
    <property type="evidence" value="ECO:0007669"/>
    <property type="project" value="TreeGrafter"/>
</dbReference>
<dbReference type="GO" id="GO:0000422">
    <property type="term" value="P:autophagy of mitochondrion"/>
    <property type="evidence" value="ECO:0007669"/>
    <property type="project" value="TreeGrafter"/>
</dbReference>
<dbReference type="PANTHER" id="PTHR13222">
    <property type="entry name" value="RB1-INDUCIBLE COILED-COIL"/>
    <property type="match status" value="1"/>
</dbReference>
<dbReference type="GO" id="GO:0060090">
    <property type="term" value="F:molecular adaptor activity"/>
    <property type="evidence" value="ECO:0007669"/>
    <property type="project" value="TreeGrafter"/>
</dbReference>
<dbReference type="OrthoDB" id="447953at2759"/>
<protein>
    <recommendedName>
        <fullName evidence="2 7">Autophagy-related protein 11</fullName>
    </recommendedName>
</protein>
<evidence type="ECO:0000256" key="8">
    <source>
        <dbReference type="SAM" id="Coils"/>
    </source>
</evidence>
<keyword evidence="3 7" id="KW-0813">Transport</keyword>
<sequence length="1305" mass="144836">MSLLIYTAHTGGTLQADRHSFASVDELRRWIDETISMAPACQIIMTARGTNVKNQSLPNEKELYLFDRRLLDASSSPPTETIPRLQTLSPFPTNLESETELSSWRTLFKKRLAWSESVLTHAQNLAATISETDASTNVVQRSVQIAFSNLEVHSVGLQNSLVKLREWAEGVLVQQDQVFQEWEPAIKRLVRIPVHDEVKKYGQDGSGKERKISTLVDFFEVKQVQNAAVAARGLAQQFEKEVVDLGETIEEICGRTSDLKSDIQKARTSRPRNILEDMKILLGEIDVLVKKIRTDYEYVQSLQGPKSVSTASKRAYASTTDYLPGLINIVSDMGRLLQMAIKQKNEISATGVRQLQNVAFVQSLSAPVNPQIQKMDSAYQEEDEHSRLLSLVIRFPKIYGALLVECVRRREWSEKFANDSKRVAEEFASLKEDEEKRRKNGGLPRVSRQDVESFLSVIQNIEGLDGVVKDARQLYQDLDRPLGRRSKRLKGFKFGSVHEANLGVSSIFGRNEEEEVKILREDKQNLTERIKGYESRIRKLEDLLHRGRTSGGNMYQVTGSSTPQQPSTPQPGQTSFPTSITGPLLSSDRPSSPAAIRRISTENADKPMVARISALEAELASEKELTAQLQRDASSRADLEKAMTTRMALADETKRDLVANLEDMGQQHIVERRELEKEIEELRQKLDEAYEEMDRIEEGRNEEADKRSVAEDRMKGLEGELAIMGEEVDRLRALSEEEANKVKELADKIEYTRHASGRDLEGLRQELEAQKKLVEAEKERTRKAEATLSESQEKNRELVGTIGTLEAQIKQMKDSLETLSTEYTAQQQGQESIATAIKQVHDQLSTDSSPDIMDITKATVEAFVDKALGRIKELKAKVKEEEARANEVEASKALLQSRFDSRTIKAKDLTQRLYTHNARSIQLLESLGYRIVRGEDSMQIVKVSKSANTESTVLSRSTHLETPITGKPSPLSLAQTSTVEDINLLYWMETEDSDAETEKYTQYLKTVGAFDLDAFSETVTSRVKKLEQDCRQLMKQCRSYREKYYRSRDEANEKIAYKSFKPGDLALFLPTRNSVTRPWAAFNVNAPHFFLKEDTSHKLANRDWLLARISKIEDRVVDLSRSTASLSLLPAAQIPPSTSSSYTSADKPFTTPLDDENPFELSDGLRWYLLDAIEEKPGAPTTPGLSSSTVAAANVDAKGSLRARKGVSGAKKTLTQITTEHNSRRGSSGSNSHRSSLVVGPEAAASLREAVVGNGAAVAGSAVESAPGTPVAGVAGVGEKGLEGVRGVLSGAGGGNNGGGGGGVA</sequence>
<evidence type="ECO:0000313" key="13">
    <source>
        <dbReference type="Proteomes" id="UP000276215"/>
    </source>
</evidence>
<feature type="region of interest" description="Disordered" evidence="9">
    <location>
        <begin position="1134"/>
        <end position="1155"/>
    </location>
</feature>
<comment type="similarity">
    <text evidence="1 7">Belongs to the ATG11 family.</text>
</comment>
<dbReference type="STRING" id="1336337.A0A3N4JUE8"/>
<feature type="region of interest" description="Disordered" evidence="9">
    <location>
        <begin position="548"/>
        <end position="593"/>
    </location>
</feature>
<reference evidence="12 13" key="1">
    <citation type="journal article" date="2018" name="Nat. Ecol. Evol.">
        <title>Pezizomycetes genomes reveal the molecular basis of ectomycorrhizal truffle lifestyle.</title>
        <authorList>
            <person name="Murat C."/>
            <person name="Payen T."/>
            <person name="Noel B."/>
            <person name="Kuo A."/>
            <person name="Morin E."/>
            <person name="Chen J."/>
            <person name="Kohler A."/>
            <person name="Krizsan K."/>
            <person name="Balestrini R."/>
            <person name="Da Silva C."/>
            <person name="Montanini B."/>
            <person name="Hainaut M."/>
            <person name="Levati E."/>
            <person name="Barry K.W."/>
            <person name="Belfiori B."/>
            <person name="Cichocki N."/>
            <person name="Clum A."/>
            <person name="Dockter R.B."/>
            <person name="Fauchery L."/>
            <person name="Guy J."/>
            <person name="Iotti M."/>
            <person name="Le Tacon F."/>
            <person name="Lindquist E.A."/>
            <person name="Lipzen A."/>
            <person name="Malagnac F."/>
            <person name="Mello A."/>
            <person name="Molinier V."/>
            <person name="Miyauchi S."/>
            <person name="Poulain J."/>
            <person name="Riccioni C."/>
            <person name="Rubini A."/>
            <person name="Sitrit Y."/>
            <person name="Splivallo R."/>
            <person name="Traeger S."/>
            <person name="Wang M."/>
            <person name="Zifcakova L."/>
            <person name="Wipf D."/>
            <person name="Zambonelli A."/>
            <person name="Paolocci F."/>
            <person name="Nowrousian M."/>
            <person name="Ottonello S."/>
            <person name="Baldrian P."/>
            <person name="Spatafora J.W."/>
            <person name="Henrissat B."/>
            <person name="Nagy L.G."/>
            <person name="Aury J.M."/>
            <person name="Wincker P."/>
            <person name="Grigoriev I.V."/>
            <person name="Bonfante P."/>
            <person name="Martin F.M."/>
        </authorList>
    </citation>
    <scope>NUCLEOTIDE SEQUENCE [LARGE SCALE GENOMIC DNA]</scope>
    <source>
        <strain evidence="12 13">120613-1</strain>
    </source>
</reference>
<evidence type="ECO:0000256" key="2">
    <source>
        <dbReference type="ARBA" id="ARBA00013804"/>
    </source>
</evidence>
<feature type="domain" description="Autophagy-related protein 11 C-terminal" evidence="11">
    <location>
        <begin position="1017"/>
        <end position="1173"/>
    </location>
</feature>
<feature type="domain" description="Autophagy protein ATG17-like" evidence="10">
    <location>
        <begin position="95"/>
        <end position="439"/>
    </location>
</feature>
<name>A0A3N4JUE8_9PEZI</name>
<evidence type="ECO:0000256" key="3">
    <source>
        <dbReference type="ARBA" id="ARBA00022448"/>
    </source>
</evidence>